<dbReference type="Gene3D" id="1.10.510.10">
    <property type="entry name" value="Transferase(Phosphotransferase) domain 1"/>
    <property type="match status" value="1"/>
</dbReference>
<comment type="catalytic activity">
    <reaction evidence="9">
        <text>L-seryl-[protein] + ATP = O-phospho-L-seryl-[protein] + ADP + H(+)</text>
        <dbReference type="Rhea" id="RHEA:17989"/>
        <dbReference type="Rhea" id="RHEA-COMP:9863"/>
        <dbReference type="Rhea" id="RHEA-COMP:11604"/>
        <dbReference type="ChEBI" id="CHEBI:15378"/>
        <dbReference type="ChEBI" id="CHEBI:29999"/>
        <dbReference type="ChEBI" id="CHEBI:30616"/>
        <dbReference type="ChEBI" id="CHEBI:83421"/>
        <dbReference type="ChEBI" id="CHEBI:456216"/>
        <dbReference type="EC" id="2.7.11.1"/>
    </reaction>
</comment>
<dbReference type="SMART" id="SM00220">
    <property type="entry name" value="S_TKc"/>
    <property type="match status" value="1"/>
</dbReference>
<dbReference type="Proteomes" id="UP000593567">
    <property type="component" value="Unassembled WGS sequence"/>
</dbReference>
<proteinExistence type="inferred from homology"/>
<dbReference type="InterPro" id="IPR000719">
    <property type="entry name" value="Prot_kinase_dom"/>
</dbReference>
<keyword evidence="12" id="KW-1185">Reference proteome</keyword>
<dbReference type="InterPro" id="IPR053858">
    <property type="entry name" value="Arb2_dom"/>
</dbReference>
<gene>
    <name evidence="11" type="ORF">EB796_021280</name>
</gene>
<name>A0A7J7J4R6_BUGNE</name>
<sequence>MKFHLVNLLVFFTEIGKMDKYKEIVLLGGGMFGKAYLHEYEKNGKTNQCAIKKIPVSSVQPELQASALREIEVLKKLHHPGIVKYIESFMHTGDICIVMEYCESGDLEKKINAQQSVPFPEEQVWDWFIQLCLAIKYLHGKRVMHRDLKPNNIFLTKDNTLKVGDFGLSKVSECYGAMNQTFAGAIGFCAPEVMAEEPYSSKCDMFSLGCVLYNIMMLRPPFVAKNVYAMMILVKEGRYTQVSPNYSQPLRSMVIRLLNVDQRERPSITQVMNDDTVRAKAKPEERLRRVYQHQLNNGVLLDNQGNGFVFDHYLNSIRDNNQRFDGLAEIFEAFLYDEMMNMGLIKLPVPVESTGNPDYDSPGSFIFATENWRYCERLMILIHGSGNVRAGQWTQRLMISGSLDQGTQLPYIRKAKECNYEVIVLNTNDNQSDTAGCRSPRDHGEYVWTHYITKCTAKQIAIKSHSAGGSVVAHLLSKFEDDFQNRVRANAFTGDCCLFGKKMQPFVHSATKSWIVSDKNLGTPLPSNGCECASAGTREHRETPHKAFEPVFKFIAEKFGDGV</sequence>
<keyword evidence="6" id="KW-0418">Kinase</keyword>
<evidence type="ECO:0000256" key="6">
    <source>
        <dbReference type="ARBA" id="ARBA00022777"/>
    </source>
</evidence>
<evidence type="ECO:0000256" key="1">
    <source>
        <dbReference type="ARBA" id="ARBA00010886"/>
    </source>
</evidence>
<dbReference type="GO" id="GO:0004674">
    <property type="term" value="F:protein serine/threonine kinase activity"/>
    <property type="evidence" value="ECO:0007669"/>
    <property type="project" value="UniProtKB-KW"/>
</dbReference>
<dbReference type="FunFam" id="3.30.200.20:FF:000097">
    <property type="entry name" value="Probable serine/threonine-protein kinase nek1"/>
    <property type="match status" value="1"/>
</dbReference>
<dbReference type="PROSITE" id="PS00108">
    <property type="entry name" value="PROTEIN_KINASE_ST"/>
    <property type="match status" value="1"/>
</dbReference>
<dbReference type="AlphaFoldDB" id="A0A7J7J4R6"/>
<dbReference type="InterPro" id="IPR051131">
    <property type="entry name" value="NEK_Ser/Thr_kinase_NIMA"/>
</dbReference>
<feature type="domain" description="Protein kinase" evidence="10">
    <location>
        <begin position="21"/>
        <end position="277"/>
    </location>
</feature>
<comment type="similarity">
    <text evidence="1">Belongs to the protein kinase superfamily. NEK Ser/Thr protein kinase family. NIMA subfamily.</text>
</comment>
<evidence type="ECO:0000256" key="7">
    <source>
        <dbReference type="ARBA" id="ARBA00022840"/>
    </source>
</evidence>
<organism evidence="11 12">
    <name type="scientific">Bugula neritina</name>
    <name type="common">Brown bryozoan</name>
    <name type="synonym">Sertularia neritina</name>
    <dbReference type="NCBI Taxonomy" id="10212"/>
    <lineage>
        <taxon>Eukaryota</taxon>
        <taxon>Metazoa</taxon>
        <taxon>Spiralia</taxon>
        <taxon>Lophotrochozoa</taxon>
        <taxon>Bryozoa</taxon>
        <taxon>Gymnolaemata</taxon>
        <taxon>Cheilostomatida</taxon>
        <taxon>Flustrina</taxon>
        <taxon>Buguloidea</taxon>
        <taxon>Bugulidae</taxon>
        <taxon>Bugula</taxon>
    </lineage>
</organism>
<protein>
    <recommendedName>
        <fullName evidence="2">non-specific serine/threonine protein kinase</fullName>
        <ecNumber evidence="2">2.7.11.1</ecNumber>
    </recommendedName>
</protein>
<dbReference type="Pfam" id="PF00069">
    <property type="entry name" value="Pkinase"/>
    <property type="match status" value="1"/>
</dbReference>
<dbReference type="EC" id="2.7.11.1" evidence="2"/>
<comment type="caution">
    <text evidence="11">The sequence shown here is derived from an EMBL/GenBank/DDBJ whole genome shotgun (WGS) entry which is preliminary data.</text>
</comment>
<dbReference type="PANTHER" id="PTHR44899:SF3">
    <property type="entry name" value="SERINE_THREONINE-PROTEIN KINASE NEK1"/>
    <property type="match status" value="1"/>
</dbReference>
<evidence type="ECO:0000256" key="3">
    <source>
        <dbReference type="ARBA" id="ARBA00022527"/>
    </source>
</evidence>
<keyword evidence="5" id="KW-0547">Nucleotide-binding</keyword>
<dbReference type="InterPro" id="IPR011009">
    <property type="entry name" value="Kinase-like_dom_sf"/>
</dbReference>
<dbReference type="Pfam" id="PF22749">
    <property type="entry name" value="Arb2"/>
    <property type="match status" value="2"/>
</dbReference>
<evidence type="ECO:0000313" key="12">
    <source>
        <dbReference type="Proteomes" id="UP000593567"/>
    </source>
</evidence>
<evidence type="ECO:0000256" key="9">
    <source>
        <dbReference type="ARBA" id="ARBA00048679"/>
    </source>
</evidence>
<dbReference type="InterPro" id="IPR008271">
    <property type="entry name" value="Ser/Thr_kinase_AS"/>
</dbReference>
<dbReference type="SUPFAM" id="SSF56112">
    <property type="entry name" value="Protein kinase-like (PK-like)"/>
    <property type="match status" value="1"/>
</dbReference>
<evidence type="ECO:0000256" key="8">
    <source>
        <dbReference type="ARBA" id="ARBA00047899"/>
    </source>
</evidence>
<dbReference type="CDD" id="cd08215">
    <property type="entry name" value="STKc_Nek"/>
    <property type="match status" value="1"/>
</dbReference>
<dbReference type="GO" id="GO:0005524">
    <property type="term" value="F:ATP binding"/>
    <property type="evidence" value="ECO:0007669"/>
    <property type="project" value="UniProtKB-KW"/>
</dbReference>
<keyword evidence="7" id="KW-0067">ATP-binding</keyword>
<comment type="catalytic activity">
    <reaction evidence="8">
        <text>L-threonyl-[protein] + ATP = O-phospho-L-threonyl-[protein] + ADP + H(+)</text>
        <dbReference type="Rhea" id="RHEA:46608"/>
        <dbReference type="Rhea" id="RHEA-COMP:11060"/>
        <dbReference type="Rhea" id="RHEA-COMP:11605"/>
        <dbReference type="ChEBI" id="CHEBI:15378"/>
        <dbReference type="ChEBI" id="CHEBI:30013"/>
        <dbReference type="ChEBI" id="CHEBI:30616"/>
        <dbReference type="ChEBI" id="CHEBI:61977"/>
        <dbReference type="ChEBI" id="CHEBI:456216"/>
        <dbReference type="EC" id="2.7.11.1"/>
    </reaction>
</comment>
<keyword evidence="3" id="KW-0723">Serine/threonine-protein kinase</keyword>
<dbReference type="PROSITE" id="PS50011">
    <property type="entry name" value="PROTEIN_KINASE_DOM"/>
    <property type="match status" value="1"/>
</dbReference>
<evidence type="ECO:0000256" key="5">
    <source>
        <dbReference type="ARBA" id="ARBA00022741"/>
    </source>
</evidence>
<evidence type="ECO:0000256" key="4">
    <source>
        <dbReference type="ARBA" id="ARBA00022679"/>
    </source>
</evidence>
<reference evidence="11" key="1">
    <citation type="submission" date="2020-06" db="EMBL/GenBank/DDBJ databases">
        <title>Draft genome of Bugula neritina, a colonial animal packing powerful symbionts and potential medicines.</title>
        <authorList>
            <person name="Rayko M."/>
        </authorList>
    </citation>
    <scope>NUCLEOTIDE SEQUENCE [LARGE SCALE GENOMIC DNA]</scope>
    <source>
        <strain evidence="11">Kwan_BN1</strain>
    </source>
</reference>
<evidence type="ECO:0000259" key="10">
    <source>
        <dbReference type="PROSITE" id="PS50011"/>
    </source>
</evidence>
<dbReference type="PANTHER" id="PTHR44899">
    <property type="entry name" value="CAMK FAMILY PROTEIN KINASE"/>
    <property type="match status" value="1"/>
</dbReference>
<dbReference type="Gene3D" id="3.30.200.20">
    <property type="entry name" value="Phosphorylase Kinase, domain 1"/>
    <property type="match status" value="1"/>
</dbReference>
<evidence type="ECO:0000313" key="11">
    <source>
        <dbReference type="EMBL" id="KAF6020418.1"/>
    </source>
</evidence>
<dbReference type="EMBL" id="VXIV02003176">
    <property type="protein sequence ID" value="KAF6020418.1"/>
    <property type="molecule type" value="Genomic_DNA"/>
</dbReference>
<keyword evidence="4" id="KW-0808">Transferase</keyword>
<evidence type="ECO:0000256" key="2">
    <source>
        <dbReference type="ARBA" id="ARBA00012513"/>
    </source>
</evidence>
<accession>A0A7J7J4R6</accession>
<dbReference type="OrthoDB" id="421951at2759"/>